<evidence type="ECO:0000256" key="2">
    <source>
        <dbReference type="ARBA" id="ARBA00004651"/>
    </source>
</evidence>
<keyword evidence="3" id="KW-1003">Cell membrane</keyword>
<feature type="transmembrane region" description="Helical" evidence="14">
    <location>
        <begin position="115"/>
        <end position="134"/>
    </location>
</feature>
<dbReference type="GO" id="GO:0009897">
    <property type="term" value="C:external side of plasma membrane"/>
    <property type="evidence" value="ECO:0007669"/>
    <property type="project" value="TreeGrafter"/>
</dbReference>
<evidence type="ECO:0000256" key="4">
    <source>
        <dbReference type="ARBA" id="ARBA00022692"/>
    </source>
</evidence>
<dbReference type="PRINTS" id="PR00237">
    <property type="entry name" value="GPCRRHODOPSN"/>
</dbReference>
<dbReference type="PROSITE" id="PS00237">
    <property type="entry name" value="G_PROTEIN_RECEP_F1_1"/>
    <property type="match status" value="1"/>
</dbReference>
<evidence type="ECO:0000256" key="1">
    <source>
        <dbReference type="ARBA" id="ARBA00004412"/>
    </source>
</evidence>
<dbReference type="GO" id="GO:0007204">
    <property type="term" value="P:positive regulation of cytosolic calcium ion concentration"/>
    <property type="evidence" value="ECO:0007669"/>
    <property type="project" value="TreeGrafter"/>
</dbReference>
<dbReference type="InterPro" id="IPR000276">
    <property type="entry name" value="GPCR_Rhodpsn"/>
</dbReference>
<keyword evidence="4 13" id="KW-0812">Transmembrane</keyword>
<evidence type="ECO:0000256" key="5">
    <source>
        <dbReference type="ARBA" id="ARBA00022753"/>
    </source>
</evidence>
<dbReference type="GeneID" id="129337314"/>
<dbReference type="GO" id="GO:0019957">
    <property type="term" value="F:C-C chemokine binding"/>
    <property type="evidence" value="ECO:0007669"/>
    <property type="project" value="TreeGrafter"/>
</dbReference>
<dbReference type="GO" id="GO:0005769">
    <property type="term" value="C:early endosome"/>
    <property type="evidence" value="ECO:0007669"/>
    <property type="project" value="UniProtKB-SubCell"/>
</dbReference>
<dbReference type="InterPro" id="IPR017452">
    <property type="entry name" value="GPCR_Rhodpsn_7TM"/>
</dbReference>
<keyword evidence="9" id="KW-1015">Disulfide bond</keyword>
<organism evidence="16 17">
    <name type="scientific">Eublepharis macularius</name>
    <name type="common">Leopard gecko</name>
    <name type="synonym">Cyrtodactylus macularius</name>
    <dbReference type="NCBI Taxonomy" id="481883"/>
    <lineage>
        <taxon>Eukaryota</taxon>
        <taxon>Metazoa</taxon>
        <taxon>Chordata</taxon>
        <taxon>Craniata</taxon>
        <taxon>Vertebrata</taxon>
        <taxon>Euteleostomi</taxon>
        <taxon>Lepidosauria</taxon>
        <taxon>Squamata</taxon>
        <taxon>Bifurcata</taxon>
        <taxon>Gekkota</taxon>
        <taxon>Eublepharidae</taxon>
        <taxon>Eublepharinae</taxon>
        <taxon>Eublepharis</taxon>
    </lineage>
</organism>
<dbReference type="InterPro" id="IPR001277">
    <property type="entry name" value="CXCR4/ACKR2"/>
</dbReference>
<dbReference type="SUPFAM" id="SSF81321">
    <property type="entry name" value="Family A G protein-coupled receptor-like"/>
    <property type="match status" value="1"/>
</dbReference>
<dbReference type="PROSITE" id="PS50262">
    <property type="entry name" value="G_PROTEIN_RECEP_F1_2"/>
    <property type="match status" value="1"/>
</dbReference>
<dbReference type="PANTHER" id="PTHR10489:SF686">
    <property type="entry name" value="C-C CHEMOKINE RECEPTOR TYPE 5"/>
    <property type="match status" value="1"/>
</dbReference>
<feature type="transmembrane region" description="Helical" evidence="14">
    <location>
        <begin position="74"/>
        <end position="95"/>
    </location>
</feature>
<feature type="transmembrane region" description="Helical" evidence="14">
    <location>
        <begin position="280"/>
        <end position="302"/>
    </location>
</feature>
<gene>
    <name evidence="17" type="primary">LOC129337314</name>
</gene>
<feature type="domain" description="G-protein coupled receptors family 1 profile" evidence="15">
    <location>
        <begin position="52"/>
        <end position="299"/>
    </location>
</feature>
<protein>
    <submittedName>
        <fullName evidence="17">C-C chemokine receptor type 2-like</fullName>
    </submittedName>
</protein>
<dbReference type="FunFam" id="1.20.1070.10:FF:000026">
    <property type="entry name" value="C-C chemokine receptor type 5"/>
    <property type="match status" value="1"/>
</dbReference>
<evidence type="ECO:0000256" key="9">
    <source>
        <dbReference type="ARBA" id="ARBA00023157"/>
    </source>
</evidence>
<feature type="transmembrane region" description="Helical" evidence="14">
    <location>
        <begin position="41"/>
        <end position="62"/>
    </location>
</feature>
<keyword evidence="8 14" id="KW-0472">Membrane</keyword>
<evidence type="ECO:0000256" key="10">
    <source>
        <dbReference type="ARBA" id="ARBA00023170"/>
    </source>
</evidence>
<evidence type="ECO:0000256" key="12">
    <source>
        <dbReference type="ARBA" id="ARBA00023224"/>
    </source>
</evidence>
<sequence length="352" mass="39710">MDSYINKTYDDYLTTFDYSDVPQPAEYSASHEFHFHAVPTLYYLVFIFGLLGNALVVLILVLFKKLRSMTDIYLLNLAISDLLFIISLPFWAYAAANEWVFGNAMCKVFSAVYDIGFYSGSFFIILLTIDRYLAIVHAVFALKARTAVYGIFSSGITWVVAILASVPGLMLSTVQQRKEGQKCAPLWQKINTLIQLSAIMRVTLGLVIPGLIMVFCYVQILMILMKSRNDKKLKAVRLIFVIMVVYFIFWVPYNVVLLQITYQNSSSSCDSDCNSSLPLAIQVTETISMIHCCINPVIYAFVGEKFRRYLSVLFRKYTVASRCRLCLGVGLPSLERSLSSVSTSEHDISTGL</sequence>
<keyword evidence="10 13" id="KW-0675">Receptor</keyword>
<keyword evidence="7 13" id="KW-0297">G-protein coupled receptor</keyword>
<evidence type="ECO:0000256" key="3">
    <source>
        <dbReference type="ARBA" id="ARBA00022475"/>
    </source>
</evidence>
<keyword evidence="5" id="KW-0967">Endosome</keyword>
<proteinExistence type="inferred from homology"/>
<dbReference type="GO" id="GO:0019722">
    <property type="term" value="P:calcium-mediated signaling"/>
    <property type="evidence" value="ECO:0007669"/>
    <property type="project" value="TreeGrafter"/>
</dbReference>
<dbReference type="PRINTS" id="PR00657">
    <property type="entry name" value="CCCHEMOKINER"/>
</dbReference>
<dbReference type="KEGG" id="emc:129337314"/>
<comment type="subcellular location">
    <subcellularLocation>
        <location evidence="2">Cell membrane</location>
        <topology evidence="2">Multi-pass membrane protein</topology>
    </subcellularLocation>
    <subcellularLocation>
        <location evidence="1">Early endosome</location>
    </subcellularLocation>
</comment>
<accession>A0AA97JWN8</accession>
<comment type="similarity">
    <text evidence="13">Belongs to the G-protein coupled receptor 1 family.</text>
</comment>
<dbReference type="RefSeq" id="XP_054846895.1">
    <property type="nucleotide sequence ID" value="XM_054990920.1"/>
</dbReference>
<dbReference type="Proteomes" id="UP001190640">
    <property type="component" value="Chromosome 11"/>
</dbReference>
<name>A0AA97JWN8_EUBMA</name>
<keyword evidence="6 14" id="KW-1133">Transmembrane helix</keyword>
<dbReference type="AlphaFoldDB" id="A0AA97JWN8"/>
<keyword evidence="12 13" id="KW-0807">Transducer</keyword>
<dbReference type="GO" id="GO:0016493">
    <property type="term" value="F:C-C chemokine receptor activity"/>
    <property type="evidence" value="ECO:0007669"/>
    <property type="project" value="TreeGrafter"/>
</dbReference>
<dbReference type="PRINTS" id="PR00645">
    <property type="entry name" value="CXCCHMKINER4"/>
</dbReference>
<dbReference type="InterPro" id="IPR050119">
    <property type="entry name" value="CCR1-9-like"/>
</dbReference>
<evidence type="ECO:0000256" key="11">
    <source>
        <dbReference type="ARBA" id="ARBA00023180"/>
    </source>
</evidence>
<dbReference type="PANTHER" id="PTHR10489">
    <property type="entry name" value="CELL ADHESION MOLECULE"/>
    <property type="match status" value="1"/>
</dbReference>
<dbReference type="GO" id="GO:0006954">
    <property type="term" value="P:inflammatory response"/>
    <property type="evidence" value="ECO:0007669"/>
    <property type="project" value="TreeGrafter"/>
</dbReference>
<keyword evidence="11" id="KW-0325">Glycoprotein</keyword>
<keyword evidence="16" id="KW-1185">Reference proteome</keyword>
<evidence type="ECO:0000256" key="8">
    <source>
        <dbReference type="ARBA" id="ARBA00023136"/>
    </source>
</evidence>
<dbReference type="GO" id="GO:0006955">
    <property type="term" value="P:immune response"/>
    <property type="evidence" value="ECO:0007669"/>
    <property type="project" value="TreeGrafter"/>
</dbReference>
<feature type="transmembrane region" description="Helical" evidence="14">
    <location>
        <begin position="198"/>
        <end position="224"/>
    </location>
</feature>
<evidence type="ECO:0000313" key="17">
    <source>
        <dbReference type="RefSeq" id="XP_054846895.1"/>
    </source>
</evidence>
<feature type="transmembrane region" description="Helical" evidence="14">
    <location>
        <begin position="236"/>
        <end position="260"/>
    </location>
</feature>
<dbReference type="Gene3D" id="1.20.1070.10">
    <property type="entry name" value="Rhodopsin 7-helix transmembrane proteins"/>
    <property type="match status" value="1"/>
</dbReference>
<dbReference type="InterPro" id="IPR000355">
    <property type="entry name" value="Chemokine_rcpt"/>
</dbReference>
<dbReference type="Pfam" id="PF00001">
    <property type="entry name" value="7tm_1"/>
    <property type="match status" value="1"/>
</dbReference>
<evidence type="ECO:0000313" key="16">
    <source>
        <dbReference type="Proteomes" id="UP001190640"/>
    </source>
</evidence>
<evidence type="ECO:0000256" key="13">
    <source>
        <dbReference type="RuleBase" id="RU000688"/>
    </source>
</evidence>
<evidence type="ECO:0000256" key="7">
    <source>
        <dbReference type="ARBA" id="ARBA00023040"/>
    </source>
</evidence>
<evidence type="ECO:0000259" key="15">
    <source>
        <dbReference type="PROSITE" id="PS50262"/>
    </source>
</evidence>
<evidence type="ECO:0000256" key="14">
    <source>
        <dbReference type="SAM" id="Phobius"/>
    </source>
</evidence>
<reference evidence="17" key="1">
    <citation type="submission" date="2025-08" db="UniProtKB">
        <authorList>
            <consortium name="RefSeq"/>
        </authorList>
    </citation>
    <scope>IDENTIFICATION</scope>
    <source>
        <tissue evidence="17">Blood</tissue>
    </source>
</reference>
<feature type="transmembrane region" description="Helical" evidence="14">
    <location>
        <begin position="146"/>
        <end position="166"/>
    </location>
</feature>
<dbReference type="GO" id="GO:0060326">
    <property type="term" value="P:cell chemotaxis"/>
    <property type="evidence" value="ECO:0007669"/>
    <property type="project" value="TreeGrafter"/>
</dbReference>
<evidence type="ECO:0000256" key="6">
    <source>
        <dbReference type="ARBA" id="ARBA00022989"/>
    </source>
</evidence>